<protein>
    <recommendedName>
        <fullName evidence="4">FAR1 domain-containing protein</fullName>
    </recommendedName>
</protein>
<evidence type="ECO:0000313" key="3">
    <source>
        <dbReference type="Proteomes" id="UP000289738"/>
    </source>
</evidence>
<dbReference type="PANTHER" id="PTHR46328">
    <property type="entry name" value="FAR-RED IMPAIRED RESPONSIVE (FAR1) FAMILY PROTEIN-RELATED"/>
    <property type="match status" value="1"/>
</dbReference>
<dbReference type="Proteomes" id="UP000289738">
    <property type="component" value="Chromosome B10"/>
</dbReference>
<feature type="signal peptide" evidence="1">
    <location>
        <begin position="1"/>
        <end position="16"/>
    </location>
</feature>
<proteinExistence type="predicted"/>
<comment type="caution">
    <text evidence="2">The sequence shown here is derived from an EMBL/GenBank/DDBJ whole genome shotgun (WGS) entry which is preliminary data.</text>
</comment>
<feature type="chain" id="PRO_5019534643" description="FAR1 domain-containing protein" evidence="1">
    <location>
        <begin position="17"/>
        <end position="103"/>
    </location>
</feature>
<keyword evidence="3" id="KW-1185">Reference proteome</keyword>
<keyword evidence="1" id="KW-0732">Signal</keyword>
<organism evidence="2 3">
    <name type="scientific">Arachis hypogaea</name>
    <name type="common">Peanut</name>
    <dbReference type="NCBI Taxonomy" id="3818"/>
    <lineage>
        <taxon>Eukaryota</taxon>
        <taxon>Viridiplantae</taxon>
        <taxon>Streptophyta</taxon>
        <taxon>Embryophyta</taxon>
        <taxon>Tracheophyta</taxon>
        <taxon>Spermatophyta</taxon>
        <taxon>Magnoliopsida</taxon>
        <taxon>eudicotyledons</taxon>
        <taxon>Gunneridae</taxon>
        <taxon>Pentapetalae</taxon>
        <taxon>rosids</taxon>
        <taxon>fabids</taxon>
        <taxon>Fabales</taxon>
        <taxon>Fabaceae</taxon>
        <taxon>Papilionoideae</taxon>
        <taxon>50 kb inversion clade</taxon>
        <taxon>dalbergioids sensu lato</taxon>
        <taxon>Dalbergieae</taxon>
        <taxon>Pterocarpus clade</taxon>
        <taxon>Arachis</taxon>
    </lineage>
</organism>
<accession>A0A444X3P0</accession>
<sequence length="103" mass="11952">MYIVLLLARLSLPFQSFFFPPLSLFLKSNFELILKIMDDSTSDCQLNQGEVDYEFQSNEVPEVGMTFTTLEDARKFYRDYTKTAGFSTRVQSTNRKGNEIRIS</sequence>
<reference evidence="2 3" key="1">
    <citation type="submission" date="2019-01" db="EMBL/GenBank/DDBJ databases">
        <title>Sequencing of cultivated peanut Arachis hypogaea provides insights into genome evolution and oil improvement.</title>
        <authorList>
            <person name="Chen X."/>
        </authorList>
    </citation>
    <scope>NUCLEOTIDE SEQUENCE [LARGE SCALE GENOMIC DNA]</scope>
    <source>
        <strain evidence="3">cv. Fuhuasheng</strain>
        <tissue evidence="2">Leaves</tissue>
    </source>
</reference>
<dbReference type="AlphaFoldDB" id="A0A444X3P0"/>
<evidence type="ECO:0008006" key="4">
    <source>
        <dbReference type="Google" id="ProtNLM"/>
    </source>
</evidence>
<evidence type="ECO:0000256" key="1">
    <source>
        <dbReference type="SAM" id="SignalP"/>
    </source>
</evidence>
<evidence type="ECO:0000313" key="2">
    <source>
        <dbReference type="EMBL" id="RYQ84202.1"/>
    </source>
</evidence>
<dbReference type="EMBL" id="SDMP01000020">
    <property type="protein sequence ID" value="RYQ84202.1"/>
    <property type="molecule type" value="Genomic_DNA"/>
</dbReference>
<dbReference type="PANTHER" id="PTHR46328:SF27">
    <property type="entry name" value="OS12G0287500 PROTEIN"/>
    <property type="match status" value="1"/>
</dbReference>
<name>A0A444X3P0_ARAHY</name>
<gene>
    <name evidence="2" type="ORF">Ahy_B10g103245</name>
</gene>